<evidence type="ECO:0000313" key="4">
    <source>
        <dbReference type="Proteomes" id="UP001652445"/>
    </source>
</evidence>
<keyword evidence="4" id="KW-1185">Reference proteome</keyword>
<accession>A0ABT2UPR0</accession>
<evidence type="ECO:0000256" key="1">
    <source>
        <dbReference type="SAM" id="Coils"/>
    </source>
</evidence>
<evidence type="ECO:0000256" key="2">
    <source>
        <dbReference type="SAM" id="MobiDB-lite"/>
    </source>
</evidence>
<feature type="coiled-coil region" evidence="1">
    <location>
        <begin position="58"/>
        <end position="113"/>
    </location>
</feature>
<feature type="compositionally biased region" description="Basic and acidic residues" evidence="2">
    <location>
        <begin position="224"/>
        <end position="234"/>
    </location>
</feature>
<dbReference type="RefSeq" id="WP_262687487.1">
    <property type="nucleotide sequence ID" value="NZ_JAOQIO010000107.1"/>
</dbReference>
<protein>
    <recommendedName>
        <fullName evidence="5">FlxA-like protein</fullName>
    </recommendedName>
</protein>
<comment type="caution">
    <text evidence="3">The sequence shown here is derived from an EMBL/GenBank/DDBJ whole genome shotgun (WGS) entry which is preliminary data.</text>
</comment>
<evidence type="ECO:0000313" key="3">
    <source>
        <dbReference type="EMBL" id="MCU6796639.1"/>
    </source>
</evidence>
<dbReference type="Proteomes" id="UP001652445">
    <property type="component" value="Unassembled WGS sequence"/>
</dbReference>
<reference evidence="3 4" key="1">
    <citation type="submission" date="2022-09" db="EMBL/GenBank/DDBJ databases">
        <authorList>
            <person name="Han X.L."/>
            <person name="Wang Q."/>
            <person name="Lu T."/>
        </authorList>
    </citation>
    <scope>NUCLEOTIDE SEQUENCE [LARGE SCALE GENOMIC DNA]</scope>
    <source>
        <strain evidence="3 4">WQ 127069</strain>
    </source>
</reference>
<keyword evidence="1" id="KW-0175">Coiled coil</keyword>
<evidence type="ECO:0008006" key="5">
    <source>
        <dbReference type="Google" id="ProtNLM"/>
    </source>
</evidence>
<organism evidence="3 4">
    <name type="scientific">Paenibacillus baimaensis</name>
    <dbReference type="NCBI Taxonomy" id="2982185"/>
    <lineage>
        <taxon>Bacteria</taxon>
        <taxon>Bacillati</taxon>
        <taxon>Bacillota</taxon>
        <taxon>Bacilli</taxon>
        <taxon>Bacillales</taxon>
        <taxon>Paenibacillaceae</taxon>
        <taxon>Paenibacillus</taxon>
    </lineage>
</organism>
<feature type="region of interest" description="Disordered" evidence="2">
    <location>
        <begin position="212"/>
        <end position="257"/>
    </location>
</feature>
<gene>
    <name evidence="3" type="ORF">OB236_31390</name>
</gene>
<name>A0ABT2UPR0_9BACL</name>
<sequence>MQVSFSSRAITQSPYAGIKAIDSSMSIKKADKADSVSISEAARNMFAKNDTFKKNAMIEALMKQKENLLENKNKLVEKTLKDGGQLDTIKDQIKELDQQLRLLDQQISQQQVDDQQKALGLDEESKKPTKAVAAETKTDNEVQAEQLHNIASLAGNLDQIERMSAQKNNMQGETRILKNEIKVDEARSLSNLPATGKREKLSNLNKGISDIEKRIGEMTQSTTEKLKEVNKPSDDNIAEETPVNGSMDKSTELGNKR</sequence>
<dbReference type="EMBL" id="JAOQIO010000107">
    <property type="protein sequence ID" value="MCU6796639.1"/>
    <property type="molecule type" value="Genomic_DNA"/>
</dbReference>
<proteinExistence type="predicted"/>